<evidence type="ECO:0000313" key="3">
    <source>
        <dbReference type="Proteomes" id="UP000249646"/>
    </source>
</evidence>
<dbReference type="Proteomes" id="UP000249646">
    <property type="component" value="Unassembled WGS sequence"/>
</dbReference>
<proteinExistence type="predicted"/>
<protein>
    <submittedName>
        <fullName evidence="2">Ribosome-associated protein YbcJ (S4-like RNA binding protein)</fullName>
    </submittedName>
</protein>
<evidence type="ECO:0000256" key="1">
    <source>
        <dbReference type="PROSITE-ProRule" id="PRU00182"/>
    </source>
</evidence>
<keyword evidence="3" id="KW-1185">Reference proteome</keyword>
<dbReference type="Gene3D" id="3.10.290.10">
    <property type="entry name" value="RNA-binding S4 domain"/>
    <property type="match status" value="1"/>
</dbReference>
<dbReference type="PROSITE" id="PS50889">
    <property type="entry name" value="S4"/>
    <property type="match status" value="1"/>
</dbReference>
<comment type="caution">
    <text evidence="2">The sequence shown here is derived from an EMBL/GenBank/DDBJ whole genome shotgun (WGS) entry which is preliminary data.</text>
</comment>
<reference evidence="2 3" key="1">
    <citation type="submission" date="2018-06" db="EMBL/GenBank/DDBJ databases">
        <title>Genomic Encyclopedia of Archaeal and Bacterial Type Strains, Phase II (KMG-II): from individual species to whole genera.</title>
        <authorList>
            <person name="Goeker M."/>
        </authorList>
    </citation>
    <scope>NUCLEOTIDE SEQUENCE [LARGE SCALE GENOMIC DNA]</scope>
    <source>
        <strain evidence="2 3">ATCC 51348</strain>
    </source>
</reference>
<name>A0A2W7G4B0_9BACT</name>
<dbReference type="OrthoDB" id="384916at2"/>
<dbReference type="RefSeq" id="WP_111517947.1">
    <property type="nucleotide sequence ID" value="NZ_QKUB01000001.1"/>
</dbReference>
<keyword evidence="1" id="KW-0694">RNA-binding</keyword>
<dbReference type="GO" id="GO:0003723">
    <property type="term" value="F:RNA binding"/>
    <property type="evidence" value="ECO:0007669"/>
    <property type="project" value="UniProtKB-KW"/>
</dbReference>
<accession>A0A2W7G4B0</accession>
<dbReference type="SUPFAM" id="SSF55174">
    <property type="entry name" value="Alpha-L RNA-binding motif"/>
    <property type="match status" value="1"/>
</dbReference>
<dbReference type="Pfam" id="PF13275">
    <property type="entry name" value="S4_2"/>
    <property type="match status" value="1"/>
</dbReference>
<dbReference type="InterPro" id="IPR036986">
    <property type="entry name" value="S4_RNA-bd_sf"/>
</dbReference>
<gene>
    <name evidence="2" type="ORF">BCF89_10125</name>
</gene>
<evidence type="ECO:0000313" key="2">
    <source>
        <dbReference type="EMBL" id="PZW01510.1"/>
    </source>
</evidence>
<dbReference type="EMBL" id="QKUB01000001">
    <property type="protein sequence ID" value="PZW01510.1"/>
    <property type="molecule type" value="Genomic_DNA"/>
</dbReference>
<dbReference type="AlphaFoldDB" id="A0A2W7G4B0"/>
<organism evidence="2 3">
    <name type="scientific">Metamycoplasma auris</name>
    <dbReference type="NCBI Taxonomy" id="51363"/>
    <lineage>
        <taxon>Bacteria</taxon>
        <taxon>Bacillati</taxon>
        <taxon>Mycoplasmatota</taxon>
        <taxon>Mycoplasmoidales</taxon>
        <taxon>Metamycoplasmataceae</taxon>
        <taxon>Metamycoplasma</taxon>
    </lineage>
</organism>
<sequence>MKIEIYGEEIKLSQFLKKTSLCRTGGLTKYFLKVHKVRINDKDALGRNSKIRVGDVVWIDDQVYIIKKAADDSEIK</sequence>